<keyword evidence="2" id="KW-1185">Reference proteome</keyword>
<organism evidence="1 2">
    <name type="scientific">Clostridium gelidum</name>
    <dbReference type="NCBI Taxonomy" id="704125"/>
    <lineage>
        <taxon>Bacteria</taxon>
        <taxon>Bacillati</taxon>
        <taxon>Bacillota</taxon>
        <taxon>Clostridia</taxon>
        <taxon>Eubacteriales</taxon>
        <taxon>Clostridiaceae</taxon>
        <taxon>Clostridium</taxon>
    </lineage>
</organism>
<evidence type="ECO:0000313" key="1">
    <source>
        <dbReference type="EMBL" id="BCZ46128.1"/>
    </source>
</evidence>
<proteinExistence type="predicted"/>
<sequence>MVIISLIFLTFISINIILNSIKTKNVDEYINEMEKELCEELKIIK</sequence>
<protein>
    <submittedName>
        <fullName evidence="1">Uncharacterized protein</fullName>
    </submittedName>
</protein>
<dbReference type="EMBL" id="AP024849">
    <property type="protein sequence ID" value="BCZ46128.1"/>
    <property type="molecule type" value="Genomic_DNA"/>
</dbReference>
<evidence type="ECO:0000313" key="2">
    <source>
        <dbReference type="Proteomes" id="UP000824633"/>
    </source>
</evidence>
<dbReference type="RefSeq" id="WP_224037649.1">
    <property type="nucleotide sequence ID" value="NZ_AP024849.1"/>
</dbReference>
<reference evidence="2" key="1">
    <citation type="submission" date="2021-07" db="EMBL/GenBank/DDBJ databases">
        <title>Complete genome sequencing of a Clostridium isolate.</title>
        <authorList>
            <person name="Ueki A."/>
            <person name="Tonouchi A."/>
        </authorList>
    </citation>
    <scope>NUCLEOTIDE SEQUENCE [LARGE SCALE GENOMIC DNA]</scope>
    <source>
        <strain evidence="2">C5S11</strain>
    </source>
</reference>
<dbReference type="Proteomes" id="UP000824633">
    <property type="component" value="Chromosome"/>
</dbReference>
<name>A0ABM7T2I5_9CLOT</name>
<gene>
    <name evidence="1" type="ORF">psyc5s11_21950</name>
</gene>
<accession>A0ABM7T2I5</accession>